<dbReference type="CDD" id="cd18873">
    <property type="entry name" value="NUDIX_NadM_like"/>
    <property type="match status" value="1"/>
</dbReference>
<dbReference type="Pfam" id="PF00293">
    <property type="entry name" value="NUDIX"/>
    <property type="match status" value="1"/>
</dbReference>
<feature type="domain" description="Nudix hydrolase" evidence="2">
    <location>
        <begin position="50"/>
        <end position="151"/>
    </location>
</feature>
<feature type="region of interest" description="Disordered" evidence="1">
    <location>
        <begin position="205"/>
        <end position="225"/>
    </location>
</feature>
<proteinExistence type="predicted"/>
<dbReference type="Gene3D" id="3.90.79.10">
    <property type="entry name" value="Nucleoside Triphosphate Pyrophosphohydrolase"/>
    <property type="match status" value="1"/>
</dbReference>
<dbReference type="Gene3D" id="1.10.10.10">
    <property type="entry name" value="Winged helix-like DNA-binding domain superfamily/Winged helix DNA-binding domain"/>
    <property type="match status" value="1"/>
</dbReference>
<dbReference type="SUPFAM" id="SSF55811">
    <property type="entry name" value="Nudix"/>
    <property type="match status" value="1"/>
</dbReference>
<protein>
    <submittedName>
        <fullName evidence="4">NUDIX domain-containing protein</fullName>
    </submittedName>
</protein>
<organism evidence="4 5">
    <name type="scientific">Georgenia halophila</name>
    <dbReference type="NCBI Taxonomy" id="620889"/>
    <lineage>
        <taxon>Bacteria</taxon>
        <taxon>Bacillati</taxon>
        <taxon>Actinomycetota</taxon>
        <taxon>Actinomycetes</taxon>
        <taxon>Micrococcales</taxon>
        <taxon>Bogoriellaceae</taxon>
        <taxon>Georgenia</taxon>
    </lineage>
</organism>
<dbReference type="PANTHER" id="PTHR43736">
    <property type="entry name" value="ADP-RIBOSE PYROPHOSPHATASE"/>
    <property type="match status" value="1"/>
</dbReference>
<feature type="domain" description="NrtR DNA-binding winged helix" evidence="3">
    <location>
        <begin position="173"/>
        <end position="231"/>
    </location>
</feature>
<dbReference type="Proteomes" id="UP001500622">
    <property type="component" value="Unassembled WGS sequence"/>
</dbReference>
<gene>
    <name evidence="4" type="ORF">GCM10023169_27720</name>
</gene>
<evidence type="ECO:0000259" key="2">
    <source>
        <dbReference type="Pfam" id="PF00293"/>
    </source>
</evidence>
<dbReference type="EMBL" id="BAABGN010000011">
    <property type="protein sequence ID" value="GAA4427553.1"/>
    <property type="molecule type" value="Genomic_DNA"/>
</dbReference>
<accession>A0ABP8LFT1</accession>
<dbReference type="SUPFAM" id="SSF46785">
    <property type="entry name" value="Winged helix' DNA-binding domain"/>
    <property type="match status" value="1"/>
</dbReference>
<feature type="region of interest" description="Disordered" evidence="1">
    <location>
        <begin position="239"/>
        <end position="269"/>
    </location>
</feature>
<keyword evidence="5" id="KW-1185">Reference proteome</keyword>
<evidence type="ECO:0000259" key="3">
    <source>
        <dbReference type="Pfam" id="PF21906"/>
    </source>
</evidence>
<feature type="compositionally biased region" description="Basic and acidic residues" evidence="1">
    <location>
        <begin position="239"/>
        <end position="248"/>
    </location>
</feature>
<dbReference type="InterPro" id="IPR015797">
    <property type="entry name" value="NUDIX_hydrolase-like_dom_sf"/>
</dbReference>
<dbReference type="PANTHER" id="PTHR43736:SF4">
    <property type="entry name" value="SLR1690 PROTEIN"/>
    <property type="match status" value="1"/>
</dbReference>
<dbReference type="InterPro" id="IPR000086">
    <property type="entry name" value="NUDIX_hydrolase_dom"/>
</dbReference>
<evidence type="ECO:0000256" key="1">
    <source>
        <dbReference type="SAM" id="MobiDB-lite"/>
    </source>
</evidence>
<comment type="caution">
    <text evidence="4">The sequence shown here is derived from an EMBL/GenBank/DDBJ whole genome shotgun (WGS) entry which is preliminary data.</text>
</comment>
<dbReference type="RefSeq" id="WP_345216848.1">
    <property type="nucleotide sequence ID" value="NZ_BAABGN010000011.1"/>
</dbReference>
<dbReference type="Pfam" id="PF21906">
    <property type="entry name" value="WHD_NrtR"/>
    <property type="match status" value="1"/>
</dbReference>
<evidence type="ECO:0000313" key="4">
    <source>
        <dbReference type="EMBL" id="GAA4427553.1"/>
    </source>
</evidence>
<dbReference type="InterPro" id="IPR054105">
    <property type="entry name" value="WHD_NrtR"/>
</dbReference>
<sequence length="269" mass="29384">MTRPALNVSERLTAPPVVAVSTVIFALQPPVGQPTGADASTGTSSLWLPLVRRTREPFRDAWALPGGPLAWDQSLDETARSTLHAATGLAPRYLEQLYTFGGTERSASDLRVVTVAYWALIALANRTPLSPIENVAWFPADSLPLLAFDHADIVTVAQNRLRAKAGYADVAVRFLGEEFTLSELRRVHDAVLGTRSDPANFRRRMLGSGRLEPTGATRREGPHRPARCYRFVEPAGSDLLERPAHELSDEPPGPSPDHSPTTDRKRDPA</sequence>
<evidence type="ECO:0000313" key="5">
    <source>
        <dbReference type="Proteomes" id="UP001500622"/>
    </source>
</evidence>
<reference evidence="5" key="1">
    <citation type="journal article" date="2019" name="Int. J. Syst. Evol. Microbiol.">
        <title>The Global Catalogue of Microorganisms (GCM) 10K type strain sequencing project: providing services to taxonomists for standard genome sequencing and annotation.</title>
        <authorList>
            <consortium name="The Broad Institute Genomics Platform"/>
            <consortium name="The Broad Institute Genome Sequencing Center for Infectious Disease"/>
            <person name="Wu L."/>
            <person name="Ma J."/>
        </authorList>
    </citation>
    <scope>NUCLEOTIDE SEQUENCE [LARGE SCALE GENOMIC DNA]</scope>
    <source>
        <strain evidence="5">JCM 17810</strain>
    </source>
</reference>
<feature type="compositionally biased region" description="Basic and acidic residues" evidence="1">
    <location>
        <begin position="260"/>
        <end position="269"/>
    </location>
</feature>
<dbReference type="InterPro" id="IPR036388">
    <property type="entry name" value="WH-like_DNA-bd_sf"/>
</dbReference>
<name>A0ABP8LFT1_9MICO</name>
<dbReference type="InterPro" id="IPR036390">
    <property type="entry name" value="WH_DNA-bd_sf"/>
</dbReference>